<keyword evidence="4" id="KW-1185">Reference proteome</keyword>
<sequence length="113" mass="12173">MSARSSVILFRTALRPAFASRSAIAPLSTTAPARATAYGGKDDLGGQQTPPPNKGGLDALRRNWMAIGGAALAALIGYHWIYKDPDEAREQRDKTLGEMSGRKKTEMGGFRHD</sequence>
<evidence type="ECO:0000256" key="1">
    <source>
        <dbReference type="SAM" id="MobiDB-lite"/>
    </source>
</evidence>
<keyword evidence="2" id="KW-1133">Transmembrane helix</keyword>
<evidence type="ECO:0000313" key="4">
    <source>
        <dbReference type="Proteomes" id="UP000827724"/>
    </source>
</evidence>
<protein>
    <submittedName>
        <fullName evidence="3">Uncharacterized protein</fullName>
    </submittedName>
</protein>
<comment type="caution">
    <text evidence="3">The sequence shown here is derived from an EMBL/GenBank/DDBJ whole genome shotgun (WGS) entry which is preliminary data.</text>
</comment>
<dbReference type="AlphaFoldDB" id="A0A9P8U1D7"/>
<dbReference type="Proteomes" id="UP000827724">
    <property type="component" value="Unassembled WGS sequence"/>
</dbReference>
<evidence type="ECO:0000256" key="2">
    <source>
        <dbReference type="SAM" id="Phobius"/>
    </source>
</evidence>
<keyword evidence="2" id="KW-0472">Membrane</keyword>
<reference evidence="3" key="1">
    <citation type="submission" date="2021-08" db="EMBL/GenBank/DDBJ databases">
        <title>Chromosome-Level Trichoderma cornu-damae using Hi-C Data.</title>
        <authorList>
            <person name="Kim C.S."/>
        </authorList>
    </citation>
    <scope>NUCLEOTIDE SEQUENCE</scope>
    <source>
        <strain evidence="3">KA19-0412C</strain>
    </source>
</reference>
<feature type="region of interest" description="Disordered" evidence="1">
    <location>
        <begin position="35"/>
        <end position="57"/>
    </location>
</feature>
<organism evidence="3 4">
    <name type="scientific">Trichoderma cornu-damae</name>
    <dbReference type="NCBI Taxonomy" id="654480"/>
    <lineage>
        <taxon>Eukaryota</taxon>
        <taxon>Fungi</taxon>
        <taxon>Dikarya</taxon>
        <taxon>Ascomycota</taxon>
        <taxon>Pezizomycotina</taxon>
        <taxon>Sordariomycetes</taxon>
        <taxon>Hypocreomycetidae</taxon>
        <taxon>Hypocreales</taxon>
        <taxon>Hypocreaceae</taxon>
        <taxon>Trichoderma</taxon>
    </lineage>
</organism>
<name>A0A9P8U1D7_9HYPO</name>
<accession>A0A9P8U1D7</accession>
<gene>
    <name evidence="3" type="ORF">Trco_001594</name>
</gene>
<keyword evidence="2" id="KW-0812">Transmembrane</keyword>
<feature type="transmembrane region" description="Helical" evidence="2">
    <location>
        <begin position="64"/>
        <end position="82"/>
    </location>
</feature>
<dbReference type="EMBL" id="JAIWOZ010000001">
    <property type="protein sequence ID" value="KAH6611574.1"/>
    <property type="molecule type" value="Genomic_DNA"/>
</dbReference>
<proteinExistence type="predicted"/>
<feature type="region of interest" description="Disordered" evidence="1">
    <location>
        <begin position="87"/>
        <end position="113"/>
    </location>
</feature>
<evidence type="ECO:0000313" key="3">
    <source>
        <dbReference type="EMBL" id="KAH6611574.1"/>
    </source>
</evidence>
<dbReference type="OrthoDB" id="4897980at2759"/>